<evidence type="ECO:0000313" key="5">
    <source>
        <dbReference type="EMBL" id="KAF2487804.1"/>
    </source>
</evidence>
<dbReference type="EMBL" id="MU001631">
    <property type="protein sequence ID" value="KAF2487804.1"/>
    <property type="molecule type" value="Genomic_DNA"/>
</dbReference>
<keyword evidence="2" id="KW-0659">Purine metabolism</keyword>
<sequence>MSAPPAPLANGTKPGSAADKAIDFSDIAYIPSTGVHKLFEAPLVLATAESIKGYGHIVPDPHNFPVEIVRWPAQGWRPVDDNSGDQGGTTEGIFELWWKGDTLFARNNAVGDNYLFAWSTFPEEAATSGPAKHPRDKAMMWHANYHPDGGQMFFPLNGESFIVPLALPGDDVRPEQFISFKCEGGMGLYIHPNIWHGSVIPLDDHCRLLDRQGKVHARVSVDFAKEFGGYLSVPLQSA</sequence>
<proteinExistence type="predicted"/>
<dbReference type="Pfam" id="PF04115">
    <property type="entry name" value="Ureidogly_lyase"/>
    <property type="match status" value="1"/>
</dbReference>
<evidence type="ECO:0000256" key="1">
    <source>
        <dbReference type="ARBA" id="ARBA00011738"/>
    </source>
</evidence>
<keyword evidence="6" id="KW-1185">Reference proteome</keyword>
<organism evidence="5 6">
    <name type="scientific">Neohortaea acidophila</name>
    <dbReference type="NCBI Taxonomy" id="245834"/>
    <lineage>
        <taxon>Eukaryota</taxon>
        <taxon>Fungi</taxon>
        <taxon>Dikarya</taxon>
        <taxon>Ascomycota</taxon>
        <taxon>Pezizomycotina</taxon>
        <taxon>Dothideomycetes</taxon>
        <taxon>Dothideomycetidae</taxon>
        <taxon>Mycosphaerellales</taxon>
        <taxon>Teratosphaeriaceae</taxon>
        <taxon>Neohortaea</taxon>
    </lineage>
</organism>
<dbReference type="Gene3D" id="2.60.120.480">
    <property type="entry name" value="Ureidoglycolate hydrolase"/>
    <property type="match status" value="1"/>
</dbReference>
<gene>
    <name evidence="5" type="ORF">BDY17DRAFT_307147</name>
</gene>
<comment type="subunit">
    <text evidence="1">Homodimer.</text>
</comment>
<dbReference type="GO" id="GO:0050385">
    <property type="term" value="F:ureidoglycolate lyase activity"/>
    <property type="evidence" value="ECO:0007669"/>
    <property type="project" value="UniProtKB-EC"/>
</dbReference>
<comment type="catalytic activity">
    <reaction evidence="4">
        <text>(S)-ureidoglycolate = urea + glyoxylate</text>
        <dbReference type="Rhea" id="RHEA:11304"/>
        <dbReference type="ChEBI" id="CHEBI:16199"/>
        <dbReference type="ChEBI" id="CHEBI:36655"/>
        <dbReference type="ChEBI" id="CHEBI:57296"/>
        <dbReference type="EC" id="4.3.2.3"/>
    </reaction>
</comment>
<dbReference type="GO" id="GO:0006144">
    <property type="term" value="P:purine nucleobase metabolic process"/>
    <property type="evidence" value="ECO:0007669"/>
    <property type="project" value="UniProtKB-KW"/>
</dbReference>
<dbReference type="InterPro" id="IPR007247">
    <property type="entry name" value="Ureidogly_lyase"/>
</dbReference>
<evidence type="ECO:0000256" key="2">
    <source>
        <dbReference type="ARBA" id="ARBA00022631"/>
    </source>
</evidence>
<dbReference type="RefSeq" id="XP_033594373.1">
    <property type="nucleotide sequence ID" value="XM_033735100.1"/>
</dbReference>
<dbReference type="AlphaFoldDB" id="A0A6A6Q732"/>
<name>A0A6A6Q732_9PEZI</name>
<dbReference type="GeneID" id="54476102"/>
<reference evidence="5" key="1">
    <citation type="journal article" date="2020" name="Stud. Mycol.">
        <title>101 Dothideomycetes genomes: a test case for predicting lifestyles and emergence of pathogens.</title>
        <authorList>
            <person name="Haridas S."/>
            <person name="Albert R."/>
            <person name="Binder M."/>
            <person name="Bloem J."/>
            <person name="Labutti K."/>
            <person name="Salamov A."/>
            <person name="Andreopoulos B."/>
            <person name="Baker S."/>
            <person name="Barry K."/>
            <person name="Bills G."/>
            <person name="Bluhm B."/>
            <person name="Cannon C."/>
            <person name="Castanera R."/>
            <person name="Culley D."/>
            <person name="Daum C."/>
            <person name="Ezra D."/>
            <person name="Gonzalez J."/>
            <person name="Henrissat B."/>
            <person name="Kuo A."/>
            <person name="Liang C."/>
            <person name="Lipzen A."/>
            <person name="Lutzoni F."/>
            <person name="Magnuson J."/>
            <person name="Mondo S."/>
            <person name="Nolan M."/>
            <person name="Ohm R."/>
            <person name="Pangilinan J."/>
            <person name="Park H.-J."/>
            <person name="Ramirez L."/>
            <person name="Alfaro M."/>
            <person name="Sun H."/>
            <person name="Tritt A."/>
            <person name="Yoshinaga Y."/>
            <person name="Zwiers L.-H."/>
            <person name="Turgeon B."/>
            <person name="Goodwin S."/>
            <person name="Spatafora J."/>
            <person name="Crous P."/>
            <person name="Grigoriev I."/>
        </authorList>
    </citation>
    <scope>NUCLEOTIDE SEQUENCE</scope>
    <source>
        <strain evidence="5">CBS 113389</strain>
    </source>
</reference>
<keyword evidence="3" id="KW-0456">Lyase</keyword>
<protein>
    <submittedName>
        <fullName evidence="5">RmlC-like cupin domain-containing protein</fullName>
    </submittedName>
</protein>
<accession>A0A6A6Q732</accession>
<dbReference type="Proteomes" id="UP000799767">
    <property type="component" value="Unassembled WGS sequence"/>
</dbReference>
<dbReference type="InterPro" id="IPR024060">
    <property type="entry name" value="Ureidoglycolate_lyase_dom_sf"/>
</dbReference>
<evidence type="ECO:0000256" key="3">
    <source>
        <dbReference type="ARBA" id="ARBA00023239"/>
    </source>
</evidence>
<dbReference type="SUPFAM" id="SSF51182">
    <property type="entry name" value="RmlC-like cupins"/>
    <property type="match status" value="1"/>
</dbReference>
<evidence type="ECO:0000313" key="6">
    <source>
        <dbReference type="Proteomes" id="UP000799767"/>
    </source>
</evidence>
<dbReference type="OrthoDB" id="10258141at2759"/>
<dbReference type="InterPro" id="IPR011051">
    <property type="entry name" value="RmlC_Cupin_sf"/>
</dbReference>
<evidence type="ECO:0000256" key="4">
    <source>
        <dbReference type="ARBA" id="ARBA00047684"/>
    </source>
</evidence>
<dbReference type="GO" id="GO:0000256">
    <property type="term" value="P:allantoin catabolic process"/>
    <property type="evidence" value="ECO:0007669"/>
    <property type="project" value="InterPro"/>
</dbReference>
<dbReference type="GO" id="GO:0004848">
    <property type="term" value="F:ureidoglycolate hydrolase activity"/>
    <property type="evidence" value="ECO:0007669"/>
    <property type="project" value="InterPro"/>
</dbReference>